<organism evidence="1 2">
    <name type="scientific">Candidatus Segetimicrobium genomatis</name>
    <dbReference type="NCBI Taxonomy" id="2569760"/>
    <lineage>
        <taxon>Bacteria</taxon>
        <taxon>Bacillati</taxon>
        <taxon>Candidatus Sysuimicrobiota</taxon>
        <taxon>Candidatus Sysuimicrobiia</taxon>
        <taxon>Candidatus Sysuimicrobiales</taxon>
        <taxon>Candidatus Segetimicrobiaceae</taxon>
        <taxon>Candidatus Segetimicrobium</taxon>
    </lineage>
</organism>
<gene>
    <name evidence="1" type="ORF">E6H00_03355</name>
</gene>
<dbReference type="EMBL" id="VBAK01000079">
    <property type="protein sequence ID" value="TMI91832.1"/>
    <property type="molecule type" value="Genomic_DNA"/>
</dbReference>
<evidence type="ECO:0000313" key="2">
    <source>
        <dbReference type="Proteomes" id="UP000318509"/>
    </source>
</evidence>
<comment type="caution">
    <text evidence="1">The sequence shown here is derived from an EMBL/GenBank/DDBJ whole genome shotgun (WGS) entry which is preliminary data.</text>
</comment>
<name>A0A537K8F6_9BACT</name>
<protein>
    <submittedName>
        <fullName evidence="1">Uncharacterized protein</fullName>
    </submittedName>
</protein>
<accession>A0A537K8F6</accession>
<sequence>MSERSDPRKVDGHPNAQFAKAAGTLALLLVLGAAPSAAWAFDRGGFKARAEATLAELNTKRLADSKATLARLDQMIALGIVGLKEYGASHPKYAKLMDAAIADSQAMKRMSDVEIEEKWGESGTAGDALGIPLKSLADFGEERAYLELVVGPAHQYIFVKKWESAKKARWLEQARDEAVELLKHLEVVRGK</sequence>
<dbReference type="AlphaFoldDB" id="A0A537K8F6"/>
<evidence type="ECO:0000313" key="1">
    <source>
        <dbReference type="EMBL" id="TMI91832.1"/>
    </source>
</evidence>
<reference evidence="1 2" key="1">
    <citation type="journal article" date="2019" name="Nat. Microbiol.">
        <title>Mediterranean grassland soil C-N compound turnover is dependent on rainfall and depth, and is mediated by genomically divergent microorganisms.</title>
        <authorList>
            <person name="Diamond S."/>
            <person name="Andeer P.F."/>
            <person name="Li Z."/>
            <person name="Crits-Christoph A."/>
            <person name="Burstein D."/>
            <person name="Anantharaman K."/>
            <person name="Lane K.R."/>
            <person name="Thomas B.C."/>
            <person name="Pan C."/>
            <person name="Northen T.R."/>
            <person name="Banfield J.F."/>
        </authorList>
    </citation>
    <scope>NUCLEOTIDE SEQUENCE [LARGE SCALE GENOMIC DNA]</scope>
    <source>
        <strain evidence="1">NP_3</strain>
    </source>
</reference>
<dbReference type="Proteomes" id="UP000318509">
    <property type="component" value="Unassembled WGS sequence"/>
</dbReference>
<proteinExistence type="predicted"/>